<feature type="transmembrane region" description="Helical" evidence="13">
    <location>
        <begin position="199"/>
        <end position="224"/>
    </location>
</feature>
<dbReference type="PANTHER" id="PTHR45768:SF18">
    <property type="entry name" value="RING-H2 FINGER PROTEIN ATL47-RELATED"/>
    <property type="match status" value="1"/>
</dbReference>
<dbReference type="InterPro" id="IPR013083">
    <property type="entry name" value="Znf_RING/FYVE/PHD"/>
</dbReference>
<keyword evidence="4 13" id="KW-0812">Transmembrane</keyword>
<evidence type="ECO:0000256" key="7">
    <source>
        <dbReference type="ARBA" id="ARBA00022786"/>
    </source>
</evidence>
<evidence type="ECO:0000256" key="12">
    <source>
        <dbReference type="SAM" id="MobiDB-lite"/>
    </source>
</evidence>
<name>A0AAD5RRX9_9PEZI</name>
<dbReference type="SUPFAM" id="SSF57850">
    <property type="entry name" value="RING/U-box"/>
    <property type="match status" value="1"/>
</dbReference>
<keyword evidence="10 13" id="KW-0472">Membrane</keyword>
<reference evidence="15" key="1">
    <citation type="submission" date="2022-07" db="EMBL/GenBank/DDBJ databases">
        <title>Draft genome sequence of Zalerion maritima ATCC 34329, a (micro)plastics degrading marine fungus.</title>
        <authorList>
            <person name="Paco A."/>
            <person name="Goncalves M.F.M."/>
            <person name="Rocha-Santos T.A.P."/>
            <person name="Alves A."/>
        </authorList>
    </citation>
    <scope>NUCLEOTIDE SEQUENCE</scope>
    <source>
        <strain evidence="15">ATCC 34329</strain>
    </source>
</reference>
<keyword evidence="3" id="KW-0808">Transferase</keyword>
<keyword evidence="9 13" id="KW-1133">Transmembrane helix</keyword>
<dbReference type="GO" id="GO:0016740">
    <property type="term" value="F:transferase activity"/>
    <property type="evidence" value="ECO:0007669"/>
    <property type="project" value="UniProtKB-KW"/>
</dbReference>
<evidence type="ECO:0000313" key="16">
    <source>
        <dbReference type="Proteomes" id="UP001201980"/>
    </source>
</evidence>
<evidence type="ECO:0000256" key="8">
    <source>
        <dbReference type="ARBA" id="ARBA00022833"/>
    </source>
</evidence>
<keyword evidence="6 11" id="KW-0863">Zinc-finger</keyword>
<keyword evidence="16" id="KW-1185">Reference proteome</keyword>
<keyword evidence="8" id="KW-0862">Zinc</keyword>
<organism evidence="15 16">
    <name type="scientific">Zalerion maritima</name>
    <dbReference type="NCBI Taxonomy" id="339359"/>
    <lineage>
        <taxon>Eukaryota</taxon>
        <taxon>Fungi</taxon>
        <taxon>Dikarya</taxon>
        <taxon>Ascomycota</taxon>
        <taxon>Pezizomycotina</taxon>
        <taxon>Sordariomycetes</taxon>
        <taxon>Lulworthiomycetidae</taxon>
        <taxon>Lulworthiales</taxon>
        <taxon>Lulworthiaceae</taxon>
        <taxon>Zalerion</taxon>
    </lineage>
</organism>
<evidence type="ECO:0000256" key="4">
    <source>
        <dbReference type="ARBA" id="ARBA00022692"/>
    </source>
</evidence>
<feature type="compositionally biased region" description="Polar residues" evidence="12">
    <location>
        <begin position="480"/>
        <end position="493"/>
    </location>
</feature>
<evidence type="ECO:0000256" key="6">
    <source>
        <dbReference type="ARBA" id="ARBA00022771"/>
    </source>
</evidence>
<dbReference type="InterPro" id="IPR001841">
    <property type="entry name" value="Znf_RING"/>
</dbReference>
<feature type="compositionally biased region" description="Pro residues" evidence="12">
    <location>
        <begin position="495"/>
        <end position="510"/>
    </location>
</feature>
<evidence type="ECO:0000256" key="10">
    <source>
        <dbReference type="ARBA" id="ARBA00023136"/>
    </source>
</evidence>
<protein>
    <recommendedName>
        <fullName evidence="14">RING-type domain-containing protein</fullName>
    </recommendedName>
</protein>
<dbReference type="PANTHER" id="PTHR45768">
    <property type="entry name" value="E3 UBIQUITIN-PROTEIN LIGASE RNF13-LIKE"/>
    <property type="match status" value="1"/>
</dbReference>
<evidence type="ECO:0000313" key="15">
    <source>
        <dbReference type="EMBL" id="KAJ2902828.1"/>
    </source>
</evidence>
<dbReference type="AlphaFoldDB" id="A0AAD5RRX9"/>
<evidence type="ECO:0000256" key="13">
    <source>
        <dbReference type="SAM" id="Phobius"/>
    </source>
</evidence>
<dbReference type="Gene3D" id="3.30.40.10">
    <property type="entry name" value="Zinc/RING finger domain, C3HC4 (zinc finger)"/>
    <property type="match status" value="1"/>
</dbReference>
<comment type="caution">
    <text evidence="15">The sequence shown here is derived from an EMBL/GenBank/DDBJ whole genome shotgun (WGS) entry which is preliminary data.</text>
</comment>
<feature type="compositionally biased region" description="Polar residues" evidence="12">
    <location>
        <begin position="454"/>
        <end position="464"/>
    </location>
</feature>
<comment type="subcellular location">
    <subcellularLocation>
        <location evidence="1">Membrane</location>
        <topology evidence="1">Single-pass membrane protein</topology>
    </subcellularLocation>
</comment>
<dbReference type="Proteomes" id="UP001201980">
    <property type="component" value="Unassembled WGS sequence"/>
</dbReference>
<accession>A0AAD5RRX9</accession>
<evidence type="ECO:0000256" key="11">
    <source>
        <dbReference type="PROSITE-ProRule" id="PRU00175"/>
    </source>
</evidence>
<keyword evidence="5" id="KW-0479">Metal-binding</keyword>
<proteinExistence type="predicted"/>
<dbReference type="EMBL" id="JAKWBI020000100">
    <property type="protein sequence ID" value="KAJ2902828.1"/>
    <property type="molecule type" value="Genomic_DNA"/>
</dbReference>
<feature type="domain" description="RING-type" evidence="14">
    <location>
        <begin position="313"/>
        <end position="355"/>
    </location>
</feature>
<dbReference type="GO" id="GO:0008270">
    <property type="term" value="F:zinc ion binding"/>
    <property type="evidence" value="ECO:0007669"/>
    <property type="project" value="UniProtKB-KW"/>
</dbReference>
<sequence length="589" mass="66060">MDGSRQQPDLAYSETINYNITTISSRYAETDNGVIQGFLYVPALQSTDYCYEWAQENIPTNVTHRTDLPPTDLRRIAIAPWVDIECTQDYLSAARNEGIRAMLFYRPGGGTNSKPRSGNDIIWALDDSFLWKEQNRFPVYALPSLLGEEIVNHLADYNGDVSSVPNGSEISEVYQPNDGDYIRIWTEITVSTESDIPQVWVFALAILAIIGGVILLTSGGMHGIHYRRRRALRRRVENGKVDLEALGIKKIPVPRWATKDQKRWPLLKYSPLDPPDGTQPPLSPMSSVFSGTTAGLSREAHRALFPTDHQPRCEICTRYFVNMSTLIKEAPCGHIFHPECIDEYTTKSSLCPLCKTCLLPKGWSPKISNAMVRRERSIRKCREVIEVDPDEECNGRPRRVETLFSRAPSPRSSNADLSGSQNQSRDTLSGVRQIPRALQNRPMWSRTSVRRTPPLNQLPTVSETESQHLPALPPSPASSQMPISRTPDTLTNLPSRPPSQPSPIPFPPQPAVTTNSQGDRAIQIEPVDEHPATELERIRPSPSSSTRRRRIRHFLGPDLEEESPKHPGMSKEIGLFNAVNPELTKSLLI</sequence>
<dbReference type="Pfam" id="PF13639">
    <property type="entry name" value="zf-RING_2"/>
    <property type="match status" value="1"/>
</dbReference>
<feature type="compositionally biased region" description="Polar residues" evidence="12">
    <location>
        <begin position="410"/>
        <end position="427"/>
    </location>
</feature>
<evidence type="ECO:0000256" key="2">
    <source>
        <dbReference type="ARBA" id="ARBA00004906"/>
    </source>
</evidence>
<evidence type="ECO:0000256" key="5">
    <source>
        <dbReference type="ARBA" id="ARBA00022723"/>
    </source>
</evidence>
<evidence type="ECO:0000259" key="14">
    <source>
        <dbReference type="PROSITE" id="PS50089"/>
    </source>
</evidence>
<feature type="region of interest" description="Disordered" evidence="12">
    <location>
        <begin position="398"/>
        <end position="517"/>
    </location>
</feature>
<evidence type="ECO:0000256" key="9">
    <source>
        <dbReference type="ARBA" id="ARBA00022989"/>
    </source>
</evidence>
<evidence type="ECO:0000256" key="3">
    <source>
        <dbReference type="ARBA" id="ARBA00022679"/>
    </source>
</evidence>
<comment type="pathway">
    <text evidence="2">Protein modification; protein ubiquitination.</text>
</comment>
<dbReference type="PROSITE" id="PS50089">
    <property type="entry name" value="ZF_RING_2"/>
    <property type="match status" value="1"/>
</dbReference>
<keyword evidence="7" id="KW-0833">Ubl conjugation pathway</keyword>
<gene>
    <name evidence="15" type="ORF">MKZ38_000022</name>
</gene>
<dbReference type="GO" id="GO:0016020">
    <property type="term" value="C:membrane"/>
    <property type="evidence" value="ECO:0007669"/>
    <property type="project" value="UniProtKB-SubCell"/>
</dbReference>
<dbReference type="SMART" id="SM00184">
    <property type="entry name" value="RING"/>
    <property type="match status" value="1"/>
</dbReference>
<evidence type="ECO:0000256" key="1">
    <source>
        <dbReference type="ARBA" id="ARBA00004167"/>
    </source>
</evidence>